<dbReference type="SUPFAM" id="SSF74982">
    <property type="entry name" value="Small protein B (SmpB)"/>
    <property type="match status" value="1"/>
</dbReference>
<evidence type="ECO:0000256" key="1">
    <source>
        <dbReference type="ARBA" id="ARBA00022490"/>
    </source>
</evidence>
<evidence type="ECO:0000313" key="4">
    <source>
        <dbReference type="EMBL" id="AWH90528.1"/>
    </source>
</evidence>
<keyword evidence="1 3" id="KW-0963">Cytoplasm</keyword>
<dbReference type="InterPro" id="IPR020081">
    <property type="entry name" value="SsrA-bd_prot_CS"/>
</dbReference>
<proteinExistence type="inferred from homology"/>
<evidence type="ECO:0000256" key="2">
    <source>
        <dbReference type="ARBA" id="ARBA00022884"/>
    </source>
</evidence>
<dbReference type="PROSITE" id="PS01317">
    <property type="entry name" value="SSRP"/>
    <property type="match status" value="1"/>
</dbReference>
<dbReference type="Pfam" id="PF01668">
    <property type="entry name" value="SmpB"/>
    <property type="match status" value="1"/>
</dbReference>
<dbReference type="HAMAP" id="MF_00023">
    <property type="entry name" value="SmpB"/>
    <property type="match status" value="1"/>
</dbReference>
<gene>
    <name evidence="3" type="primary">smpB</name>
    <name evidence="4" type="ORF">DD681_01750</name>
</gene>
<dbReference type="EMBL" id="CP029161">
    <property type="protein sequence ID" value="AWH90528.1"/>
    <property type="molecule type" value="Genomic_DNA"/>
</dbReference>
<dbReference type="InterPro" id="IPR000037">
    <property type="entry name" value="SsrA-bd_prot"/>
</dbReference>
<sequence>MCINKKAYHNYFIEEIFQSGLVLHGWEIKSIRQNKINITESYINNNLREMYLCNTIIQPLNTSSNNFFCDPIRKRKLLLHKREINHLLIKKNKTGYTLVPLSLIWSKSWCKLNLALAKGKNKKDKREILKKNEWTRNKLKIIKKSLK</sequence>
<dbReference type="OrthoDB" id="9805462at2"/>
<comment type="similarity">
    <text evidence="3">Belongs to the SmpB family.</text>
</comment>
<comment type="function">
    <text evidence="3">Required for rescue of stalled ribosomes mediated by trans-translation. Binds to transfer-messenger RNA (tmRNA), required for stable association of tmRNA with ribosomes. tmRNA and SmpB together mimic tRNA shape, replacing the anticodon stem-loop with SmpB. tmRNA is encoded by the ssrA gene; the 2 termini fold to resemble tRNA(Ala) and it encodes a 'tag peptide', a short internal open reading frame. During trans-translation Ala-aminoacylated tmRNA acts like a tRNA, entering the A-site of stalled ribosomes, displacing the stalled mRNA. The ribosome then switches to translate the ORF on the tmRNA; the nascent peptide is terminated with the 'tag peptide' encoded by the tmRNA and targeted for degradation. The ribosome is freed to recommence translation, which seems to be the essential function of trans-translation.</text>
</comment>
<dbReference type="GO" id="GO:0070930">
    <property type="term" value="P:trans-translation-dependent protein tagging"/>
    <property type="evidence" value="ECO:0007669"/>
    <property type="project" value="TreeGrafter"/>
</dbReference>
<dbReference type="AlphaFoldDB" id="A0A2U8DFE6"/>
<dbReference type="NCBIfam" id="TIGR00086">
    <property type="entry name" value="smpB"/>
    <property type="match status" value="1"/>
</dbReference>
<protein>
    <recommendedName>
        <fullName evidence="3">SsrA-binding protein</fullName>
    </recommendedName>
    <alternativeName>
        <fullName evidence="3">Small protein B</fullName>
    </alternativeName>
</protein>
<keyword evidence="2 3" id="KW-0694">RNA-binding</keyword>
<organism evidence="4 5">
    <name type="scientific">Buchnera aphidicola</name>
    <name type="common">Melanaphis sacchari</name>
    <dbReference type="NCBI Taxonomy" id="2173854"/>
    <lineage>
        <taxon>Bacteria</taxon>
        <taxon>Pseudomonadati</taxon>
        <taxon>Pseudomonadota</taxon>
        <taxon>Gammaproteobacteria</taxon>
        <taxon>Enterobacterales</taxon>
        <taxon>Erwiniaceae</taxon>
        <taxon>Buchnera</taxon>
    </lineage>
</organism>
<name>A0A2U8DFE6_9GAMM</name>
<dbReference type="GO" id="GO:0005829">
    <property type="term" value="C:cytosol"/>
    <property type="evidence" value="ECO:0007669"/>
    <property type="project" value="TreeGrafter"/>
</dbReference>
<dbReference type="Proteomes" id="UP000244884">
    <property type="component" value="Chromosome"/>
</dbReference>
<dbReference type="PANTHER" id="PTHR30308:SF2">
    <property type="entry name" value="SSRA-BINDING PROTEIN"/>
    <property type="match status" value="1"/>
</dbReference>
<accession>A0A2U8DFE6</accession>
<dbReference type="NCBIfam" id="NF003843">
    <property type="entry name" value="PRK05422.1"/>
    <property type="match status" value="1"/>
</dbReference>
<dbReference type="GO" id="GO:0003723">
    <property type="term" value="F:RNA binding"/>
    <property type="evidence" value="ECO:0007669"/>
    <property type="project" value="UniProtKB-UniRule"/>
</dbReference>
<dbReference type="InterPro" id="IPR023620">
    <property type="entry name" value="SmpB"/>
</dbReference>
<dbReference type="GO" id="GO:0070929">
    <property type="term" value="P:trans-translation"/>
    <property type="evidence" value="ECO:0007669"/>
    <property type="project" value="UniProtKB-UniRule"/>
</dbReference>
<dbReference type="Gene3D" id="2.40.280.10">
    <property type="match status" value="1"/>
</dbReference>
<dbReference type="CDD" id="cd09294">
    <property type="entry name" value="SmpB"/>
    <property type="match status" value="1"/>
</dbReference>
<evidence type="ECO:0000256" key="3">
    <source>
        <dbReference type="HAMAP-Rule" id="MF_00023"/>
    </source>
</evidence>
<evidence type="ECO:0000313" key="5">
    <source>
        <dbReference type="Proteomes" id="UP000244884"/>
    </source>
</evidence>
<dbReference type="PANTHER" id="PTHR30308">
    <property type="entry name" value="TMRNA-BINDING COMPONENT OF TRANS-TRANSLATION TAGGING COMPLEX"/>
    <property type="match status" value="1"/>
</dbReference>
<comment type="subcellular location">
    <subcellularLocation>
        <location evidence="3">Cytoplasm</location>
    </subcellularLocation>
    <text evidence="3">The tmRNA-SmpB complex associates with stalled 70S ribosomes.</text>
</comment>
<reference evidence="4 5" key="1">
    <citation type="submission" date="2018-04" db="EMBL/GenBank/DDBJ databases">
        <title>Genome sequence of Buchnera aphidicola from Melaphis sacchari.</title>
        <authorList>
            <person name="Geib S.M."/>
            <person name="Palmer N.A."/>
            <person name="Sattler S.E."/>
            <person name="Sarath G."/>
        </authorList>
    </citation>
    <scope>NUCLEOTIDE SEQUENCE [LARGE SCALE GENOMIC DNA]</scope>
    <source>
        <strain evidence="4 5">LSU</strain>
    </source>
</reference>